<organism evidence="14 15">
    <name type="scientific">Suilimivivens aceti</name>
    <dbReference type="NCBI Taxonomy" id="2981774"/>
    <lineage>
        <taxon>Bacteria</taxon>
        <taxon>Bacillati</taxon>
        <taxon>Bacillota</taxon>
        <taxon>Clostridia</taxon>
        <taxon>Lachnospirales</taxon>
        <taxon>Lachnospiraceae</taxon>
        <taxon>Suilimivivens</taxon>
    </lineage>
</organism>
<evidence type="ECO:0000256" key="6">
    <source>
        <dbReference type="ARBA" id="ARBA00022795"/>
    </source>
</evidence>
<evidence type="ECO:0000256" key="8">
    <source>
        <dbReference type="ARBA" id="ARBA00022989"/>
    </source>
</evidence>
<keyword evidence="10" id="KW-0975">Bacterial flagellum</keyword>
<comment type="function">
    <text evidence="12">Plays a role in the flagellum-specific transport system.</text>
</comment>
<keyword evidence="5 12" id="KW-0812">Transmembrane</keyword>
<sequence>MKKFFHANRIMKIICLLLTVGILSIIPSSSVYATEVDSHLTGSTEERTNIEEPGTASTPDELSELNIANTMTVTYNNGNGQVSGSLRILITLTLIALAPTLLIMLTSFTKVLIVLHFTRSALNTQTAPPNQVLIGLALFLTFFIMRPYMTQIYEEAVVPMEQGEIDQQEFLERGIQPLREFMYKQTQTEDVDVFMDISGDSWESGALDDIPLSVLAPAFMVGQLREAFIIGFIIYIPFIVIDMVVSSALMSMGMMMLPPTTISMPFKILLFVLADGWNLIIVNLVRTFK</sequence>
<keyword evidence="13" id="KW-0732">Signal</keyword>
<evidence type="ECO:0000256" key="10">
    <source>
        <dbReference type="ARBA" id="ARBA00023143"/>
    </source>
</evidence>
<keyword evidence="4 12" id="KW-1003">Cell membrane</keyword>
<keyword evidence="14" id="KW-0282">Flagellum</keyword>
<keyword evidence="14" id="KW-0966">Cell projection</keyword>
<evidence type="ECO:0000256" key="12">
    <source>
        <dbReference type="RuleBase" id="RU362069"/>
    </source>
</evidence>
<feature type="signal peptide" evidence="13">
    <location>
        <begin position="1"/>
        <end position="33"/>
    </location>
</feature>
<dbReference type="PRINTS" id="PR00951">
    <property type="entry name" value="FLGBIOSNFLIP"/>
</dbReference>
<dbReference type="PANTHER" id="PTHR30587:SF0">
    <property type="entry name" value="FLAGELLAR BIOSYNTHETIC PROTEIN FLIP"/>
    <property type="match status" value="1"/>
</dbReference>
<keyword evidence="6 12" id="KW-1005">Bacterial flagellum biogenesis</keyword>
<dbReference type="PRINTS" id="PR01302">
    <property type="entry name" value="TYPE3IMPPROT"/>
</dbReference>
<evidence type="ECO:0000256" key="1">
    <source>
        <dbReference type="ARBA" id="ARBA00006257"/>
    </source>
</evidence>
<comment type="similarity">
    <text evidence="1 12">Belongs to the FliP/MopC/SpaP family.</text>
</comment>
<evidence type="ECO:0000256" key="9">
    <source>
        <dbReference type="ARBA" id="ARBA00023136"/>
    </source>
</evidence>
<dbReference type="PROSITE" id="PS01061">
    <property type="entry name" value="FLIP_2"/>
    <property type="match status" value="1"/>
</dbReference>
<keyword evidence="15" id="KW-1185">Reference proteome</keyword>
<keyword evidence="9 12" id="KW-0472">Membrane</keyword>
<reference evidence="14 15" key="1">
    <citation type="journal article" date="2021" name="ISME Commun">
        <title>Automated analysis of genomic sequences facilitates high-throughput and comprehensive description of bacteria.</title>
        <authorList>
            <person name="Hitch T.C.A."/>
        </authorList>
    </citation>
    <scope>NUCLEOTIDE SEQUENCE [LARGE SCALE GENOMIC DNA]</scope>
    <source>
        <strain evidence="14 15">Sanger_18</strain>
    </source>
</reference>
<protein>
    <recommendedName>
        <fullName evidence="2 12">Flagellar biosynthetic protein FliP</fullName>
    </recommendedName>
</protein>
<keyword evidence="11 12" id="KW-1006">Bacterial flagellum protein export</keyword>
<comment type="caution">
    <text evidence="12">Lacks conserved residue(s) required for the propagation of feature annotation.</text>
</comment>
<keyword evidence="8 12" id="KW-1133">Transmembrane helix</keyword>
<feature type="transmembrane region" description="Helical" evidence="12">
    <location>
        <begin position="266"/>
        <end position="285"/>
    </location>
</feature>
<dbReference type="PANTHER" id="PTHR30587">
    <property type="entry name" value="FLAGELLAR BIOSYNTHETIC PROTEIN FLIP"/>
    <property type="match status" value="1"/>
</dbReference>
<name>A0ABT2T059_9FIRM</name>
<evidence type="ECO:0000256" key="13">
    <source>
        <dbReference type="SAM" id="SignalP"/>
    </source>
</evidence>
<evidence type="ECO:0000313" key="15">
    <source>
        <dbReference type="Proteomes" id="UP001652432"/>
    </source>
</evidence>
<comment type="caution">
    <text evidence="14">The sequence shown here is derived from an EMBL/GenBank/DDBJ whole genome shotgun (WGS) entry which is preliminary data.</text>
</comment>
<evidence type="ECO:0000256" key="2">
    <source>
        <dbReference type="ARBA" id="ARBA00021714"/>
    </source>
</evidence>
<evidence type="ECO:0000256" key="3">
    <source>
        <dbReference type="ARBA" id="ARBA00022448"/>
    </source>
</evidence>
<evidence type="ECO:0000256" key="7">
    <source>
        <dbReference type="ARBA" id="ARBA00022927"/>
    </source>
</evidence>
<dbReference type="EMBL" id="JAOQKJ010000003">
    <property type="protein sequence ID" value="MCU6743639.1"/>
    <property type="molecule type" value="Genomic_DNA"/>
</dbReference>
<dbReference type="InterPro" id="IPR005837">
    <property type="entry name" value="FliP"/>
</dbReference>
<feature type="transmembrane region" description="Helical" evidence="12">
    <location>
        <begin position="227"/>
        <end position="245"/>
    </location>
</feature>
<feature type="chain" id="PRO_5045484922" description="Flagellar biosynthetic protein FliP" evidence="13">
    <location>
        <begin position="34"/>
        <end position="289"/>
    </location>
</feature>
<dbReference type="Proteomes" id="UP001652432">
    <property type="component" value="Unassembled WGS sequence"/>
</dbReference>
<dbReference type="NCBIfam" id="TIGR01103">
    <property type="entry name" value="fliP"/>
    <property type="match status" value="1"/>
</dbReference>
<keyword evidence="7 12" id="KW-0653">Protein transport</keyword>
<accession>A0ABT2T059</accession>
<gene>
    <name evidence="12 14" type="primary">fliP</name>
    <name evidence="14" type="ORF">OCV77_03835</name>
</gene>
<proteinExistence type="inferred from homology"/>
<dbReference type="NCBIfam" id="NF009438">
    <property type="entry name" value="PRK12797.1"/>
    <property type="match status" value="1"/>
</dbReference>
<evidence type="ECO:0000256" key="5">
    <source>
        <dbReference type="ARBA" id="ARBA00022692"/>
    </source>
</evidence>
<keyword evidence="14" id="KW-0969">Cilium</keyword>
<keyword evidence="3 12" id="KW-0813">Transport</keyword>
<dbReference type="RefSeq" id="WP_118797616.1">
    <property type="nucleotide sequence ID" value="NZ_JAOQKJ010000003.1"/>
</dbReference>
<comment type="subcellular location">
    <subcellularLocation>
        <location evidence="12">Cell membrane</location>
        <topology evidence="12">Multi-pass membrane protein</topology>
    </subcellularLocation>
    <subcellularLocation>
        <location evidence="12">Bacterial flagellum basal body</location>
    </subcellularLocation>
</comment>
<evidence type="ECO:0000256" key="11">
    <source>
        <dbReference type="ARBA" id="ARBA00023225"/>
    </source>
</evidence>
<dbReference type="InterPro" id="IPR005838">
    <property type="entry name" value="T3SS_IM_P"/>
</dbReference>
<evidence type="ECO:0000313" key="14">
    <source>
        <dbReference type="EMBL" id="MCU6743639.1"/>
    </source>
</evidence>
<evidence type="ECO:0000256" key="4">
    <source>
        <dbReference type="ARBA" id="ARBA00022475"/>
    </source>
</evidence>
<dbReference type="Pfam" id="PF00813">
    <property type="entry name" value="FliP"/>
    <property type="match status" value="1"/>
</dbReference>
<feature type="transmembrane region" description="Helical" evidence="12">
    <location>
        <begin position="88"/>
        <end position="115"/>
    </location>
</feature>